<evidence type="ECO:0000313" key="5">
    <source>
        <dbReference type="Proteomes" id="UP000256269"/>
    </source>
</evidence>
<dbReference type="GO" id="GO:0006355">
    <property type="term" value="P:regulation of DNA-templated transcription"/>
    <property type="evidence" value="ECO:0007669"/>
    <property type="project" value="InterPro"/>
</dbReference>
<dbReference type="InterPro" id="IPR036388">
    <property type="entry name" value="WH-like_DNA-bd_sf"/>
</dbReference>
<dbReference type="InterPro" id="IPR016032">
    <property type="entry name" value="Sig_transdc_resp-reg_C-effctor"/>
</dbReference>
<dbReference type="InterPro" id="IPR027417">
    <property type="entry name" value="P-loop_NTPase"/>
</dbReference>
<sequence>MVGESGIGKSRLLDEFGAAAARDGWTVLTGRASESDRGSRFGVFVDVLGDHFASLDPIEPWRLRLGIRALLEKLAPGRGLVLMLDDLHWGDDASLELLGHLVCHPPRIPLVLAVAYRPSLAPGRLTAVLAQAARQGRTNRVELGPLDAEAVAEFLGPDVSTRRCQVLHEASGGCPFYLAALAQVPEEQLRTELLAAPPPDGARSGDAVVSVKAVPAVVRASMQAEMADLPEGVRVVAQAAAVAGDLFEPDVVAAIAGMNRQDTDRAVDELVARDLIRPKGSGRFGYWLPMMRAAAYASGGGGWLIRAHARAWAALEERGASVFRRVHHAERCARTGDERAIAVLVDAARMTATRAPAQAVRWLSLALDLLPDKGEDDERRLELLADMATFLGMCGRLEPARDALHEVVRLLPRDAVAQRVHAVGFCATVEHLLGRHAEASGLLLAELHQLPEHHGDGGADVDDMITALKLKLATASLLCADFAQAHTWAGAARRAVGGAGDRLLSVAAASVLALSDYAVADIPAAQRNCDRAAELVDGLTDGELARQLDTVVWLGWAEQCLERHGAARRHLEHGLSLCRATGQHHLMTYLVVGLASTLLGQGRLREAADTVAEACESGQPVHGPALRAAALAMRCRIATFTGDTDQAVRWGEEACQLAGPADDWLSVLASAFFAHARLMAGDPQGCVSILADAGGGAELPMIPEPARPGWFDVLTTAALALGDSRDGEQWATRAETAAARLGLAGSTAFARLARARVHYATGDTVGAADAARGAAGTFRQVGDPFDEGCAWLLAGTATAGTGSRAEALRELERAHALFVQCQATGQRHHAAREMRRLGRRVPKGVSGQRNPHNAVGAAALTRRETEIARWVMQGLTSRQIATKLFLSPRTVEHHIANIRAKVGVTTRAGIATALLTAEHAESTSA</sequence>
<dbReference type="GO" id="GO:0003677">
    <property type="term" value="F:DNA binding"/>
    <property type="evidence" value="ECO:0007669"/>
    <property type="project" value="InterPro"/>
</dbReference>
<evidence type="ECO:0000313" key="4">
    <source>
        <dbReference type="EMBL" id="REH38011.1"/>
    </source>
</evidence>
<dbReference type="AlphaFoldDB" id="A0A3E0H4E2"/>
<dbReference type="SUPFAM" id="SSF52540">
    <property type="entry name" value="P-loop containing nucleoside triphosphate hydrolases"/>
    <property type="match status" value="1"/>
</dbReference>
<dbReference type="CDD" id="cd06170">
    <property type="entry name" value="LuxR_C_like"/>
    <property type="match status" value="1"/>
</dbReference>
<comment type="caution">
    <text evidence="4">The sequence shown here is derived from an EMBL/GenBank/DDBJ whole genome shotgun (WGS) entry which is preliminary data.</text>
</comment>
<dbReference type="SUPFAM" id="SSF48452">
    <property type="entry name" value="TPR-like"/>
    <property type="match status" value="2"/>
</dbReference>
<dbReference type="Pfam" id="PF00196">
    <property type="entry name" value="GerE"/>
    <property type="match status" value="1"/>
</dbReference>
<gene>
    <name evidence="4" type="ORF">BCF44_11436</name>
</gene>
<evidence type="ECO:0000259" key="3">
    <source>
        <dbReference type="PROSITE" id="PS50043"/>
    </source>
</evidence>
<dbReference type="GO" id="GO:0005524">
    <property type="term" value="F:ATP binding"/>
    <property type="evidence" value="ECO:0007669"/>
    <property type="project" value="UniProtKB-KW"/>
</dbReference>
<proteinExistence type="predicted"/>
<dbReference type="Gene3D" id="1.10.10.10">
    <property type="entry name" value="Winged helix-like DNA-binding domain superfamily/Winged helix DNA-binding domain"/>
    <property type="match status" value="1"/>
</dbReference>
<dbReference type="PROSITE" id="PS00622">
    <property type="entry name" value="HTH_LUXR_1"/>
    <property type="match status" value="1"/>
</dbReference>
<feature type="domain" description="HTH luxR-type" evidence="3">
    <location>
        <begin position="853"/>
        <end position="918"/>
    </location>
</feature>
<dbReference type="PANTHER" id="PTHR16305:SF35">
    <property type="entry name" value="TRANSCRIPTIONAL ACTIVATOR DOMAIN"/>
    <property type="match status" value="1"/>
</dbReference>
<organism evidence="4 5">
    <name type="scientific">Kutzneria buriramensis</name>
    <dbReference type="NCBI Taxonomy" id="1045776"/>
    <lineage>
        <taxon>Bacteria</taxon>
        <taxon>Bacillati</taxon>
        <taxon>Actinomycetota</taxon>
        <taxon>Actinomycetes</taxon>
        <taxon>Pseudonocardiales</taxon>
        <taxon>Pseudonocardiaceae</taxon>
        <taxon>Kutzneria</taxon>
    </lineage>
</organism>
<dbReference type="InterPro" id="IPR041664">
    <property type="entry name" value="AAA_16"/>
</dbReference>
<dbReference type="SMART" id="SM00421">
    <property type="entry name" value="HTH_LUXR"/>
    <property type="match status" value="1"/>
</dbReference>
<protein>
    <submittedName>
        <fullName evidence="4">AAA ATPase-like protein</fullName>
    </submittedName>
</protein>
<accession>A0A3E0H4E2</accession>
<dbReference type="PANTHER" id="PTHR16305">
    <property type="entry name" value="TESTICULAR SOLUBLE ADENYLYL CYCLASE"/>
    <property type="match status" value="1"/>
</dbReference>
<dbReference type="PROSITE" id="PS50043">
    <property type="entry name" value="HTH_LUXR_2"/>
    <property type="match status" value="1"/>
</dbReference>
<reference evidence="4 5" key="1">
    <citation type="submission" date="2018-08" db="EMBL/GenBank/DDBJ databases">
        <title>Genomic Encyclopedia of Archaeal and Bacterial Type Strains, Phase II (KMG-II): from individual species to whole genera.</title>
        <authorList>
            <person name="Goeker M."/>
        </authorList>
    </citation>
    <scope>NUCLEOTIDE SEQUENCE [LARGE SCALE GENOMIC DNA]</scope>
    <source>
        <strain evidence="4 5">DSM 45791</strain>
    </source>
</reference>
<dbReference type="SUPFAM" id="SSF46894">
    <property type="entry name" value="C-terminal effector domain of the bipartite response regulators"/>
    <property type="match status" value="1"/>
</dbReference>
<dbReference type="InterPro" id="IPR000792">
    <property type="entry name" value="Tscrpt_reg_LuxR_C"/>
</dbReference>
<dbReference type="EMBL" id="QUNO01000014">
    <property type="protein sequence ID" value="REH38011.1"/>
    <property type="molecule type" value="Genomic_DNA"/>
</dbReference>
<dbReference type="InterPro" id="IPR011990">
    <property type="entry name" value="TPR-like_helical_dom_sf"/>
</dbReference>
<dbReference type="PRINTS" id="PR00038">
    <property type="entry name" value="HTHLUXR"/>
</dbReference>
<dbReference type="GO" id="GO:0004016">
    <property type="term" value="F:adenylate cyclase activity"/>
    <property type="evidence" value="ECO:0007669"/>
    <property type="project" value="TreeGrafter"/>
</dbReference>
<dbReference type="Gene3D" id="1.25.40.10">
    <property type="entry name" value="Tetratricopeptide repeat domain"/>
    <property type="match status" value="1"/>
</dbReference>
<evidence type="ECO:0000256" key="2">
    <source>
        <dbReference type="ARBA" id="ARBA00022840"/>
    </source>
</evidence>
<evidence type="ECO:0000256" key="1">
    <source>
        <dbReference type="ARBA" id="ARBA00022741"/>
    </source>
</evidence>
<keyword evidence="2" id="KW-0067">ATP-binding</keyword>
<name>A0A3E0H4E2_9PSEU</name>
<dbReference type="GO" id="GO:0005737">
    <property type="term" value="C:cytoplasm"/>
    <property type="evidence" value="ECO:0007669"/>
    <property type="project" value="TreeGrafter"/>
</dbReference>
<dbReference type="Proteomes" id="UP000256269">
    <property type="component" value="Unassembled WGS sequence"/>
</dbReference>
<keyword evidence="5" id="KW-1185">Reference proteome</keyword>
<keyword evidence="1" id="KW-0547">Nucleotide-binding</keyword>
<dbReference type="Pfam" id="PF13191">
    <property type="entry name" value="AAA_16"/>
    <property type="match status" value="1"/>
</dbReference>